<dbReference type="PANTHER" id="PTHR30164">
    <property type="entry name" value="MTFA PEPTIDASE"/>
    <property type="match status" value="1"/>
</dbReference>
<evidence type="ECO:0000313" key="2">
    <source>
        <dbReference type="Proteomes" id="UP000614216"/>
    </source>
</evidence>
<sequence>MPFAGNVLTFVKKYQVFPSRYQKILQKYSAYYNLLPDADKYRFERRVFQFIYSKQFIPRGFSNITDEMKVLISAAAIQLTFRLPQIYLAHFNKILVYPDTYYSTINKMYHVGEVNPRMGIIILSWKSFIDGYADLTDSYNVAIHEMAHALHFENRIRNSEFDFLDEESLYILEKIAATELPKLQRGEQHFFRSYAGTNEYEFFAVSLEYFFEKPQEFKTSLPLLYETLSKLLNQDPAELYKVS</sequence>
<dbReference type="AlphaFoldDB" id="A0A937KEL8"/>
<dbReference type="PANTHER" id="PTHR30164:SF2">
    <property type="entry name" value="PROTEIN MTFA"/>
    <property type="match status" value="1"/>
</dbReference>
<dbReference type="Gene3D" id="1.10.472.150">
    <property type="entry name" value="Glucose-regulated metallo-peptidase M90, N-terminal domain"/>
    <property type="match status" value="1"/>
</dbReference>
<dbReference type="EMBL" id="JAEUGD010000067">
    <property type="protein sequence ID" value="MBL6449897.1"/>
    <property type="molecule type" value="Genomic_DNA"/>
</dbReference>
<dbReference type="Gene3D" id="3.40.390.10">
    <property type="entry name" value="Collagenase (Catalytic Domain)"/>
    <property type="match status" value="1"/>
</dbReference>
<dbReference type="InterPro" id="IPR010384">
    <property type="entry name" value="MtfA_fam"/>
</dbReference>
<dbReference type="GO" id="GO:0008237">
    <property type="term" value="F:metallopeptidase activity"/>
    <property type="evidence" value="ECO:0007669"/>
    <property type="project" value="InterPro"/>
</dbReference>
<dbReference type="GO" id="GO:0004177">
    <property type="term" value="F:aminopeptidase activity"/>
    <property type="evidence" value="ECO:0007669"/>
    <property type="project" value="TreeGrafter"/>
</dbReference>
<gene>
    <name evidence="1" type="ORF">JMN32_26530</name>
</gene>
<protein>
    <submittedName>
        <fullName evidence="1">Zinc-dependent peptidase</fullName>
    </submittedName>
</protein>
<dbReference type="GO" id="GO:0005829">
    <property type="term" value="C:cytosol"/>
    <property type="evidence" value="ECO:0007669"/>
    <property type="project" value="TreeGrafter"/>
</dbReference>
<organism evidence="1 2">
    <name type="scientific">Fulvivirga marina</name>
    <dbReference type="NCBI Taxonomy" id="2494733"/>
    <lineage>
        <taxon>Bacteria</taxon>
        <taxon>Pseudomonadati</taxon>
        <taxon>Bacteroidota</taxon>
        <taxon>Cytophagia</taxon>
        <taxon>Cytophagales</taxon>
        <taxon>Fulvivirgaceae</taxon>
        <taxon>Fulvivirga</taxon>
    </lineage>
</organism>
<comment type="caution">
    <text evidence="1">The sequence shown here is derived from an EMBL/GenBank/DDBJ whole genome shotgun (WGS) entry which is preliminary data.</text>
</comment>
<name>A0A937KEL8_9BACT</name>
<dbReference type="CDD" id="cd20170">
    <property type="entry name" value="Peptidase_M90-like"/>
    <property type="match status" value="1"/>
</dbReference>
<reference evidence="1" key="1">
    <citation type="submission" date="2021-01" db="EMBL/GenBank/DDBJ databases">
        <title>Fulvivirga kasyanovii gen. nov., sp nov., a novel member of the phylum Bacteroidetes isolated from seawater in a mussel farm.</title>
        <authorList>
            <person name="Zhao L.-H."/>
            <person name="Wang Z.-J."/>
        </authorList>
    </citation>
    <scope>NUCLEOTIDE SEQUENCE</scope>
    <source>
        <strain evidence="1">29W222</strain>
    </source>
</reference>
<accession>A0A937KEL8</accession>
<evidence type="ECO:0000313" key="1">
    <source>
        <dbReference type="EMBL" id="MBL6449897.1"/>
    </source>
</evidence>
<dbReference type="InterPro" id="IPR042252">
    <property type="entry name" value="MtfA_N"/>
</dbReference>
<dbReference type="InterPro" id="IPR024079">
    <property type="entry name" value="MetalloPept_cat_dom_sf"/>
</dbReference>
<dbReference type="SUPFAM" id="SSF55486">
    <property type="entry name" value="Metalloproteases ('zincins'), catalytic domain"/>
    <property type="match status" value="1"/>
</dbReference>
<keyword evidence="2" id="KW-1185">Reference proteome</keyword>
<proteinExistence type="predicted"/>
<dbReference type="Proteomes" id="UP000614216">
    <property type="component" value="Unassembled WGS sequence"/>
</dbReference>
<dbReference type="Pfam" id="PF06167">
    <property type="entry name" value="Peptidase_M90"/>
    <property type="match status" value="1"/>
</dbReference>